<proteinExistence type="predicted"/>
<dbReference type="EMBL" id="FQVH01000001">
    <property type="protein sequence ID" value="SHE33631.1"/>
    <property type="molecule type" value="Genomic_DNA"/>
</dbReference>
<dbReference type="AlphaFoldDB" id="A0A1M4SN56"/>
<reference evidence="1 2" key="1">
    <citation type="submission" date="2016-11" db="EMBL/GenBank/DDBJ databases">
        <authorList>
            <person name="Jaros S."/>
            <person name="Januszkiewicz K."/>
            <person name="Wedrychowicz H."/>
        </authorList>
    </citation>
    <scope>NUCLEOTIDE SEQUENCE [LARGE SCALE GENOMIC DNA]</scope>
    <source>
        <strain evidence="1 2">DSM 17918</strain>
    </source>
</reference>
<dbReference type="Gene3D" id="1.25.40.10">
    <property type="entry name" value="Tetratricopeptide repeat domain"/>
    <property type="match status" value="1"/>
</dbReference>
<dbReference type="STRING" id="1121256.SAMN02746089_00082"/>
<gene>
    <name evidence="1" type="ORF">SAMN02746089_00082</name>
</gene>
<name>A0A1M4SN56_9THEO</name>
<dbReference type="Proteomes" id="UP000184088">
    <property type="component" value="Unassembled WGS sequence"/>
</dbReference>
<protein>
    <recommendedName>
        <fullName evidence="3">Tetratricopeptide repeat-containing protein</fullName>
    </recommendedName>
</protein>
<dbReference type="Pfam" id="PF09986">
    <property type="entry name" value="DUF2225"/>
    <property type="match status" value="1"/>
</dbReference>
<dbReference type="RefSeq" id="WP_159432340.1">
    <property type="nucleotide sequence ID" value="NZ_FQVH01000001.1"/>
</dbReference>
<organism evidence="1 2">
    <name type="scientific">Caldanaerobius fijiensis DSM 17918</name>
    <dbReference type="NCBI Taxonomy" id="1121256"/>
    <lineage>
        <taxon>Bacteria</taxon>
        <taxon>Bacillati</taxon>
        <taxon>Bacillota</taxon>
        <taxon>Clostridia</taxon>
        <taxon>Thermoanaerobacterales</taxon>
        <taxon>Thermoanaerobacteraceae</taxon>
        <taxon>Caldanaerobius</taxon>
    </lineage>
</organism>
<dbReference type="InterPro" id="IPR018708">
    <property type="entry name" value="DUF2225"/>
</dbReference>
<dbReference type="OrthoDB" id="9780343at2"/>
<evidence type="ECO:0008006" key="3">
    <source>
        <dbReference type="Google" id="ProtNLM"/>
    </source>
</evidence>
<accession>A0A1M4SN56</accession>
<dbReference type="InterPro" id="IPR011990">
    <property type="entry name" value="TPR-like_helical_dom_sf"/>
</dbReference>
<evidence type="ECO:0000313" key="1">
    <source>
        <dbReference type="EMBL" id="SHE33631.1"/>
    </source>
</evidence>
<evidence type="ECO:0000313" key="2">
    <source>
        <dbReference type="Proteomes" id="UP000184088"/>
    </source>
</evidence>
<keyword evidence="2" id="KW-1185">Reference proteome</keyword>
<dbReference type="SUPFAM" id="SSF48452">
    <property type="entry name" value="TPR-like"/>
    <property type="match status" value="1"/>
</dbReference>
<sequence>MLYDKEIKCPLCSFTFKTKKVVMSRVRLEVRDTDFLERYSGMYPFFYDVNVCPNCGYAAMDRQFDKLTPEQKKIIRSEVQEKWIPKDFGGERSIQKALNAYKLALYVSELKKDAAYVKASILHRIAWIYRIDGDKESENKFITYAIKYYTMAYERDNVNQIKVAYIIGDLYRRLENKAEAIKWFNIVITDPMKERNQLIVEMAREGWQACRNE</sequence>